<dbReference type="PIRSF" id="PIRSF006060">
    <property type="entry name" value="AA_transporter"/>
    <property type="match status" value="1"/>
</dbReference>
<feature type="transmembrane region" description="Helical" evidence="6">
    <location>
        <begin position="179"/>
        <end position="202"/>
    </location>
</feature>
<evidence type="ECO:0000256" key="4">
    <source>
        <dbReference type="ARBA" id="ARBA00022989"/>
    </source>
</evidence>
<organism evidence="7 8">
    <name type="scientific">Diploscapter pachys</name>
    <dbReference type="NCBI Taxonomy" id="2018661"/>
    <lineage>
        <taxon>Eukaryota</taxon>
        <taxon>Metazoa</taxon>
        <taxon>Ecdysozoa</taxon>
        <taxon>Nematoda</taxon>
        <taxon>Chromadorea</taxon>
        <taxon>Rhabditida</taxon>
        <taxon>Rhabditina</taxon>
        <taxon>Rhabditomorpha</taxon>
        <taxon>Rhabditoidea</taxon>
        <taxon>Rhabditidae</taxon>
        <taxon>Diploscapter</taxon>
    </lineage>
</organism>
<evidence type="ECO:0000256" key="3">
    <source>
        <dbReference type="ARBA" id="ARBA00022692"/>
    </source>
</evidence>
<dbReference type="GO" id="GO:0005886">
    <property type="term" value="C:plasma membrane"/>
    <property type="evidence" value="ECO:0007669"/>
    <property type="project" value="UniProtKB-SubCell"/>
</dbReference>
<dbReference type="GO" id="GO:0022857">
    <property type="term" value="F:transmembrane transporter activity"/>
    <property type="evidence" value="ECO:0007669"/>
    <property type="project" value="InterPro"/>
</dbReference>
<gene>
    <name evidence="7" type="ORF">WR25_22141</name>
</gene>
<feature type="transmembrane region" description="Helical" evidence="6">
    <location>
        <begin position="123"/>
        <end position="152"/>
    </location>
</feature>
<dbReference type="Pfam" id="PF13520">
    <property type="entry name" value="AA_permease_2"/>
    <property type="match status" value="1"/>
</dbReference>
<keyword evidence="4 6" id="KW-1133">Transmembrane helix</keyword>
<evidence type="ECO:0008006" key="9">
    <source>
        <dbReference type="Google" id="ProtNLM"/>
    </source>
</evidence>
<feature type="transmembrane region" description="Helical" evidence="6">
    <location>
        <begin position="538"/>
        <end position="557"/>
    </location>
</feature>
<comment type="caution">
    <text evidence="7">The sequence shown here is derived from an EMBL/GenBank/DDBJ whole genome shotgun (WGS) entry which is preliminary data.</text>
</comment>
<feature type="transmembrane region" description="Helical" evidence="6">
    <location>
        <begin position="496"/>
        <end position="513"/>
    </location>
</feature>
<dbReference type="STRING" id="2018661.A0A2A2JZ11"/>
<feature type="transmembrane region" description="Helical" evidence="6">
    <location>
        <begin position="78"/>
        <end position="102"/>
    </location>
</feature>
<evidence type="ECO:0000313" key="8">
    <source>
        <dbReference type="Proteomes" id="UP000218231"/>
    </source>
</evidence>
<dbReference type="Gene3D" id="1.20.1740.10">
    <property type="entry name" value="Amino acid/polyamine transporter I"/>
    <property type="match status" value="1"/>
</dbReference>
<keyword evidence="8" id="KW-1185">Reference proteome</keyword>
<reference evidence="7 8" key="1">
    <citation type="journal article" date="2017" name="Curr. Biol.">
        <title>Genome architecture and evolution of a unichromosomal asexual nematode.</title>
        <authorList>
            <person name="Fradin H."/>
            <person name="Zegar C."/>
            <person name="Gutwein M."/>
            <person name="Lucas J."/>
            <person name="Kovtun M."/>
            <person name="Corcoran D."/>
            <person name="Baugh L.R."/>
            <person name="Kiontke K."/>
            <person name="Gunsalus K."/>
            <person name="Fitch D.H."/>
            <person name="Piano F."/>
        </authorList>
    </citation>
    <scope>NUCLEOTIDE SEQUENCE [LARGE SCALE GENOMIC DNA]</scope>
    <source>
        <strain evidence="7">PF1309</strain>
    </source>
</reference>
<dbReference type="Proteomes" id="UP000218231">
    <property type="component" value="Unassembled WGS sequence"/>
</dbReference>
<dbReference type="OrthoDB" id="10014940at2759"/>
<name>A0A2A2JZ11_9BILA</name>
<feature type="transmembrane region" description="Helical" evidence="6">
    <location>
        <begin position="214"/>
        <end position="233"/>
    </location>
</feature>
<feature type="transmembrane region" description="Helical" evidence="6">
    <location>
        <begin position="51"/>
        <end position="72"/>
    </location>
</feature>
<feature type="transmembrane region" description="Helical" evidence="6">
    <location>
        <begin position="262"/>
        <end position="282"/>
    </location>
</feature>
<dbReference type="InterPro" id="IPR050367">
    <property type="entry name" value="APC_superfamily"/>
</dbReference>
<evidence type="ECO:0000256" key="1">
    <source>
        <dbReference type="ARBA" id="ARBA00004651"/>
    </source>
</evidence>
<sequence>MTLVHTKSKGGGGMADEVMIAEPYDGRLAARHATGAASRPTLLRALDWRGAFWAISGVPAGVLLTMGGVSTVVGQASWAVWIVSVLIGFLQCFVYAEIAGLYPDKSGGASVYGAAAWIKYSKFVAPVSVWCNWLAWSPVLALGTGLAAGYVLTSLFPADAAINTWHLTLLDLSAVKPGLTLRINAVAFIAAGFLLMTFLLQHQGAARAAGTQKVLALVCLCPLLLVGLVPIVTGDLPSDHLFPLLPIVRDAAGHIGFGSWNAAGLTLLAAGLFGAGWSTYGFEGAVCYVREFKDPARDTYKAIISAGLLCLAVFTLVPLAFQASLGLSGMTNPAIYDGTGVALALASIVKGGVIVTNLFIAMFILALLLIVMSSMMGSSRTLYQASVDGWLPRYLSRVNRHGAPTAAMWTDLAFNLILLMMSDYFMVLMLSNVCYMIFIFLNLQAGWIHRIDRPHWPRPFRAPTWLLGVGAALGFVNLVLLGAGAEVWGPGTLRNGLIAAALILPVFVFRHYIQDGGRFPAAAQPEEARLPDPPRAGILPFAALALAAVVIGVSHHLSVLPG</sequence>
<comment type="subcellular location">
    <subcellularLocation>
        <location evidence="1">Cell membrane</location>
        <topology evidence="1">Multi-pass membrane protein</topology>
    </subcellularLocation>
</comment>
<evidence type="ECO:0000256" key="2">
    <source>
        <dbReference type="ARBA" id="ARBA00022475"/>
    </source>
</evidence>
<feature type="transmembrane region" description="Helical" evidence="6">
    <location>
        <begin position="302"/>
        <end position="321"/>
    </location>
</feature>
<feature type="transmembrane region" description="Helical" evidence="6">
    <location>
        <begin position="464"/>
        <end position="484"/>
    </location>
</feature>
<proteinExistence type="predicted"/>
<feature type="transmembrane region" description="Helical" evidence="6">
    <location>
        <begin position="341"/>
        <end position="371"/>
    </location>
</feature>
<evidence type="ECO:0000256" key="6">
    <source>
        <dbReference type="SAM" id="Phobius"/>
    </source>
</evidence>
<evidence type="ECO:0000313" key="7">
    <source>
        <dbReference type="EMBL" id="PAV66921.1"/>
    </source>
</evidence>
<accession>A0A2A2JZ11</accession>
<keyword evidence="3 6" id="KW-0812">Transmembrane</keyword>
<dbReference type="PANTHER" id="PTHR42770">
    <property type="entry name" value="AMINO ACID TRANSPORTER-RELATED"/>
    <property type="match status" value="1"/>
</dbReference>
<dbReference type="PANTHER" id="PTHR42770:SF11">
    <property type="entry name" value="INNER MEMBRANE TRANSPORT PROTEIN YBAT"/>
    <property type="match status" value="1"/>
</dbReference>
<keyword evidence="5 6" id="KW-0472">Membrane</keyword>
<dbReference type="AlphaFoldDB" id="A0A2A2JZ11"/>
<keyword evidence="2" id="KW-1003">Cell membrane</keyword>
<evidence type="ECO:0000256" key="5">
    <source>
        <dbReference type="ARBA" id="ARBA00023136"/>
    </source>
</evidence>
<feature type="transmembrane region" description="Helical" evidence="6">
    <location>
        <begin position="424"/>
        <end position="443"/>
    </location>
</feature>
<protein>
    <recommendedName>
        <fullName evidence="9">Amino acid permease/ SLC12A domain-containing protein</fullName>
    </recommendedName>
</protein>
<dbReference type="EMBL" id="LIAE01010020">
    <property type="protein sequence ID" value="PAV66921.1"/>
    <property type="molecule type" value="Genomic_DNA"/>
</dbReference>
<dbReference type="InterPro" id="IPR002293">
    <property type="entry name" value="AA/rel_permease1"/>
</dbReference>